<feature type="transmembrane region" description="Helical" evidence="1">
    <location>
        <begin position="48"/>
        <end position="67"/>
    </location>
</feature>
<sequence>MKFCKRVRPRNRSLAKGEIASLLRRGREVWRLPMAREERAHLISRRQLGILLGIISCAPSLLGAAQLSEKRKKGQIPFLVYYGASTDPAIGAFALAALDSDLNLAPLDRFRRDATYLGYLSLSEVHSGRPYFVELAAEGLLFGANANWPDARFIDLRHENWRRRVVKDLVPGILQKGFDGVFLDTLDSAEFLERQDPSRYGGMVEGAADLVRAIRTAFPGILIMINRGFAVLPLIAGHFDMVLGESVRTTFDAGTGRYSFVSESDYEWQRQQLWAAGGRDPNLQLFSLDYWDPNDKENIAKIYTEERANGFVPYVATPDLTRIVPPP</sequence>
<name>A0A974A3A9_9BRAD</name>
<feature type="domain" description="Glycoside-hydrolase family GH114 TIM-barrel" evidence="2">
    <location>
        <begin position="112"/>
        <end position="321"/>
    </location>
</feature>
<comment type="caution">
    <text evidence="3">The sequence shown here is derived from an EMBL/GenBank/DDBJ whole genome shotgun (WGS) entry which is preliminary data.</text>
</comment>
<gene>
    <name evidence="3" type="ORF">HAP48_036025</name>
</gene>
<evidence type="ECO:0000256" key="1">
    <source>
        <dbReference type="SAM" id="Phobius"/>
    </source>
</evidence>
<reference evidence="3" key="1">
    <citation type="submission" date="2020-06" db="EMBL/GenBank/DDBJ databases">
        <title>Whole Genome Sequence of Bradyrhizobium sp. Strain 1S1.</title>
        <authorList>
            <person name="Bromfield E.S.P."/>
            <person name="Cloutier S."/>
        </authorList>
    </citation>
    <scope>NUCLEOTIDE SEQUENCE [LARGE SCALE GENOMIC DNA]</scope>
    <source>
        <strain evidence="3">1S1</strain>
    </source>
</reference>
<dbReference type="EMBL" id="JAAOLE020000001">
    <property type="protein sequence ID" value="NVI48221.1"/>
    <property type="molecule type" value="Genomic_DNA"/>
</dbReference>
<evidence type="ECO:0000259" key="2">
    <source>
        <dbReference type="Pfam" id="PF03537"/>
    </source>
</evidence>
<keyword evidence="1" id="KW-0472">Membrane</keyword>
<dbReference type="RefSeq" id="WP_166214509.1">
    <property type="nucleotide sequence ID" value="NZ_CP088285.1"/>
</dbReference>
<dbReference type="InterPro" id="IPR016062">
    <property type="entry name" value="TM1410-rel"/>
</dbReference>
<dbReference type="PANTHER" id="PTHR35882">
    <property type="entry name" value="PELA"/>
    <property type="match status" value="1"/>
</dbReference>
<dbReference type="PANTHER" id="PTHR35882:SF2">
    <property type="entry name" value="PELA"/>
    <property type="match status" value="1"/>
</dbReference>
<keyword evidence="1" id="KW-0812">Transmembrane</keyword>
<accession>A0A974A3A9</accession>
<keyword evidence="1" id="KW-1133">Transmembrane helix</keyword>
<dbReference type="AlphaFoldDB" id="A0A974A3A9"/>
<dbReference type="InterPro" id="IPR017853">
    <property type="entry name" value="GH"/>
</dbReference>
<dbReference type="PRINTS" id="PR01545">
    <property type="entry name" value="THEMAYE10DUF"/>
</dbReference>
<protein>
    <submittedName>
        <fullName evidence="3">Endo alpha-1,4 polygalactosaminidase</fullName>
    </submittedName>
</protein>
<dbReference type="Pfam" id="PF03537">
    <property type="entry name" value="Glyco_hydro_114"/>
    <property type="match status" value="1"/>
</dbReference>
<organism evidence="3">
    <name type="scientific">Bradyrhizobium septentrionale</name>
    <dbReference type="NCBI Taxonomy" id="1404411"/>
    <lineage>
        <taxon>Bacteria</taxon>
        <taxon>Pseudomonadati</taxon>
        <taxon>Pseudomonadota</taxon>
        <taxon>Alphaproteobacteria</taxon>
        <taxon>Hyphomicrobiales</taxon>
        <taxon>Nitrobacteraceae</taxon>
        <taxon>Bradyrhizobium</taxon>
    </lineage>
</organism>
<dbReference type="InterPro" id="IPR004352">
    <property type="entry name" value="GH114_TIM-barrel"/>
</dbReference>
<evidence type="ECO:0000313" key="3">
    <source>
        <dbReference type="EMBL" id="NVI48221.1"/>
    </source>
</evidence>
<dbReference type="Gene3D" id="3.20.20.70">
    <property type="entry name" value="Aldolase class I"/>
    <property type="match status" value="1"/>
</dbReference>
<proteinExistence type="predicted"/>
<dbReference type="InterPro" id="IPR013785">
    <property type="entry name" value="Aldolase_TIM"/>
</dbReference>
<dbReference type="SUPFAM" id="SSF51445">
    <property type="entry name" value="(Trans)glycosidases"/>
    <property type="match status" value="1"/>
</dbReference>